<dbReference type="Gene3D" id="3.40.250.10">
    <property type="entry name" value="Rhodanese-like domain"/>
    <property type="match status" value="1"/>
</dbReference>
<dbReference type="CDD" id="cd00158">
    <property type="entry name" value="RHOD"/>
    <property type="match status" value="1"/>
</dbReference>
<feature type="domain" description="Rhodanese" evidence="1">
    <location>
        <begin position="38"/>
        <end position="117"/>
    </location>
</feature>
<dbReference type="GO" id="GO:0004792">
    <property type="term" value="F:thiosulfate-cyanide sulfurtransferase activity"/>
    <property type="evidence" value="ECO:0007669"/>
    <property type="project" value="UniProtKB-EC"/>
</dbReference>
<accession>A0A4P6ZEI9</accession>
<evidence type="ECO:0000313" key="3">
    <source>
        <dbReference type="Proteomes" id="UP000294419"/>
    </source>
</evidence>
<dbReference type="SMART" id="SM00450">
    <property type="entry name" value="RHOD"/>
    <property type="match status" value="1"/>
</dbReference>
<dbReference type="KEGG" id="csal:NBC122_01066"/>
<evidence type="ECO:0000313" key="2">
    <source>
        <dbReference type="EMBL" id="QBO57895.1"/>
    </source>
</evidence>
<keyword evidence="2" id="KW-0808">Transferase</keyword>
<dbReference type="Proteomes" id="UP000294419">
    <property type="component" value="Chromosome"/>
</dbReference>
<dbReference type="EC" id="2.8.1.1" evidence="2"/>
<gene>
    <name evidence="2" type="primary">pspE_2</name>
    <name evidence="2" type="ORF">NBC122_01066</name>
</gene>
<dbReference type="RefSeq" id="WP_133439369.1">
    <property type="nucleotide sequence ID" value="NZ_CP037954.1"/>
</dbReference>
<reference evidence="2 3" key="1">
    <citation type="submission" date="2019-03" db="EMBL/GenBank/DDBJ databases">
        <authorList>
            <person name="Kim H."/>
            <person name="Yu S.-M."/>
        </authorList>
    </citation>
    <scope>NUCLEOTIDE SEQUENCE [LARGE SCALE GENOMIC DNA]</scope>
    <source>
        <strain evidence="2 3">NBC122</strain>
    </source>
</reference>
<dbReference type="OrthoDB" id="1450994at2"/>
<keyword evidence="3" id="KW-1185">Reference proteome</keyword>
<dbReference type="InterPro" id="IPR050229">
    <property type="entry name" value="GlpE_sulfurtransferase"/>
</dbReference>
<sequence length="124" mass="13810">MSLKKIFIVAVISMISWSCKTATPVSEVSRAEVKEMITSPETTLVDVRIPEQFSEKTSPGAINIPLAKIEDHLDFFRKQKQTVVFCNSGKQAAQAVEILKKNGIQNVYDAKTLQNVTAVKKEKK</sequence>
<dbReference type="PROSITE" id="PS50206">
    <property type="entry name" value="RHODANESE_3"/>
    <property type="match status" value="1"/>
</dbReference>
<dbReference type="PANTHER" id="PTHR43031:SF1">
    <property type="entry name" value="PYRIDINE NUCLEOTIDE-DISULPHIDE OXIDOREDUCTASE"/>
    <property type="match status" value="1"/>
</dbReference>
<evidence type="ECO:0000259" key="1">
    <source>
        <dbReference type="PROSITE" id="PS50206"/>
    </source>
</evidence>
<dbReference type="EMBL" id="CP037954">
    <property type="protein sequence ID" value="QBO57895.1"/>
    <property type="molecule type" value="Genomic_DNA"/>
</dbReference>
<dbReference type="InterPro" id="IPR036873">
    <property type="entry name" value="Rhodanese-like_dom_sf"/>
</dbReference>
<proteinExistence type="predicted"/>
<name>A0A4P6ZEI9_9FLAO</name>
<dbReference type="Pfam" id="PF00581">
    <property type="entry name" value="Rhodanese"/>
    <property type="match status" value="1"/>
</dbReference>
<dbReference type="SUPFAM" id="SSF52821">
    <property type="entry name" value="Rhodanese/Cell cycle control phosphatase"/>
    <property type="match status" value="1"/>
</dbReference>
<dbReference type="AlphaFoldDB" id="A0A4P6ZEI9"/>
<dbReference type="InterPro" id="IPR001763">
    <property type="entry name" value="Rhodanese-like_dom"/>
</dbReference>
<protein>
    <submittedName>
        <fullName evidence="2">Thiosulfate sulfurtransferase PspE</fullName>
        <ecNumber evidence="2">2.8.1.1</ecNumber>
    </submittedName>
</protein>
<organism evidence="2 3">
    <name type="scientific">Chryseobacterium salivictor</name>
    <dbReference type="NCBI Taxonomy" id="2547600"/>
    <lineage>
        <taxon>Bacteria</taxon>
        <taxon>Pseudomonadati</taxon>
        <taxon>Bacteroidota</taxon>
        <taxon>Flavobacteriia</taxon>
        <taxon>Flavobacteriales</taxon>
        <taxon>Weeksellaceae</taxon>
        <taxon>Chryseobacterium group</taxon>
        <taxon>Chryseobacterium</taxon>
    </lineage>
</organism>
<dbReference type="PANTHER" id="PTHR43031">
    <property type="entry name" value="FAD-DEPENDENT OXIDOREDUCTASE"/>
    <property type="match status" value="1"/>
</dbReference>